<protein>
    <submittedName>
        <fullName evidence="2">Uncharacterized protein</fullName>
    </submittedName>
</protein>
<reference evidence="2" key="1">
    <citation type="submission" date="2020-03" db="EMBL/GenBank/DDBJ databases">
        <title>The deep terrestrial virosphere.</title>
        <authorList>
            <person name="Holmfeldt K."/>
            <person name="Nilsson E."/>
            <person name="Simone D."/>
            <person name="Lopez-Fernandez M."/>
            <person name="Wu X."/>
            <person name="de Brujin I."/>
            <person name="Lundin D."/>
            <person name="Andersson A."/>
            <person name="Bertilsson S."/>
            <person name="Dopson M."/>
        </authorList>
    </citation>
    <scope>NUCLEOTIDE SEQUENCE</scope>
    <source>
        <strain evidence="2">MM415B00488</strain>
    </source>
</reference>
<organism evidence="2">
    <name type="scientific">viral metagenome</name>
    <dbReference type="NCBI Taxonomy" id="1070528"/>
    <lineage>
        <taxon>unclassified sequences</taxon>
        <taxon>metagenomes</taxon>
        <taxon>organismal metagenomes</taxon>
    </lineage>
</organism>
<proteinExistence type="predicted"/>
<keyword evidence="1" id="KW-0175">Coiled coil</keyword>
<sequence>MSSKPPCPECAALRAEVAQLAVLTRERDEWKVRVGRQTDWYQQRFNRLRRWVDEEVRPLSAETATRYFAICANGAPAPHEDADWRGTMHSLTMERDAALAEVERLRKDLAHSEQRAGMHPSCPHCGRETGNEVLPDGRIVARECCVADIDRARAIRCGCPKE</sequence>
<accession>A0A6M3J4H0</accession>
<dbReference type="AlphaFoldDB" id="A0A6M3J4H0"/>
<evidence type="ECO:0000256" key="1">
    <source>
        <dbReference type="SAM" id="Coils"/>
    </source>
</evidence>
<dbReference type="EMBL" id="MT141522">
    <property type="protein sequence ID" value="QJA64574.1"/>
    <property type="molecule type" value="Genomic_DNA"/>
</dbReference>
<feature type="coiled-coil region" evidence="1">
    <location>
        <begin position="88"/>
        <end position="115"/>
    </location>
</feature>
<gene>
    <name evidence="2" type="ORF">MM415B00488_0022</name>
</gene>
<name>A0A6M3J4H0_9ZZZZ</name>
<evidence type="ECO:0000313" key="2">
    <source>
        <dbReference type="EMBL" id="QJA64574.1"/>
    </source>
</evidence>